<comment type="caution">
    <text evidence="1">The sequence shown here is derived from an EMBL/GenBank/DDBJ whole genome shotgun (WGS) entry which is preliminary data.</text>
</comment>
<proteinExistence type="predicted"/>
<dbReference type="PANTHER" id="PTHR33395">
    <property type="entry name" value="TRANSCRIPTASE, PUTATIVE-RELATED-RELATED"/>
    <property type="match status" value="1"/>
</dbReference>
<evidence type="ECO:0000313" key="1">
    <source>
        <dbReference type="EMBL" id="GAB0185935.1"/>
    </source>
</evidence>
<dbReference type="PANTHER" id="PTHR33395:SF22">
    <property type="entry name" value="REVERSE TRANSCRIPTASE DOMAIN-CONTAINING PROTEIN"/>
    <property type="match status" value="1"/>
</dbReference>
<dbReference type="AlphaFoldDB" id="A0ABC9WKE5"/>
<dbReference type="EMBL" id="BAAFJT010000003">
    <property type="protein sequence ID" value="GAB0185935.1"/>
    <property type="molecule type" value="Genomic_DNA"/>
</dbReference>
<reference evidence="1 2" key="1">
    <citation type="submission" date="2024-06" db="EMBL/GenBank/DDBJ databases">
        <title>The draft genome of Grus japonensis, version 3.</title>
        <authorList>
            <person name="Nabeshima K."/>
            <person name="Suzuki S."/>
            <person name="Onuma M."/>
        </authorList>
    </citation>
    <scope>NUCLEOTIDE SEQUENCE [LARGE SCALE GENOMIC DNA]</scope>
    <source>
        <strain evidence="1 2">451A</strain>
    </source>
</reference>
<sequence>MSNLGGIQNIVQAYRDEVRKAEAQLELDLAWDVKDNKKGFYKYIGDKRKTRENVGPLLNEMGDLVTLNMEKAELLNAFFASVFTSKTELQESQVPENRGKGWSKQVVPLVEEDQVRGYLSKLDKSMGPDGMHP</sequence>
<evidence type="ECO:0000313" key="2">
    <source>
        <dbReference type="Proteomes" id="UP001623348"/>
    </source>
</evidence>
<organism evidence="1 2">
    <name type="scientific">Grus japonensis</name>
    <name type="common">Japanese crane</name>
    <name type="synonym">Red-crowned crane</name>
    <dbReference type="NCBI Taxonomy" id="30415"/>
    <lineage>
        <taxon>Eukaryota</taxon>
        <taxon>Metazoa</taxon>
        <taxon>Chordata</taxon>
        <taxon>Craniata</taxon>
        <taxon>Vertebrata</taxon>
        <taxon>Euteleostomi</taxon>
        <taxon>Archelosauria</taxon>
        <taxon>Archosauria</taxon>
        <taxon>Dinosauria</taxon>
        <taxon>Saurischia</taxon>
        <taxon>Theropoda</taxon>
        <taxon>Coelurosauria</taxon>
        <taxon>Aves</taxon>
        <taxon>Neognathae</taxon>
        <taxon>Neoaves</taxon>
        <taxon>Gruiformes</taxon>
        <taxon>Gruidae</taxon>
        <taxon>Grus</taxon>
    </lineage>
</organism>
<gene>
    <name evidence="1" type="ORF">GRJ2_001058800</name>
</gene>
<name>A0ABC9WKE5_GRUJA</name>
<keyword evidence="2" id="KW-1185">Reference proteome</keyword>
<accession>A0ABC9WKE5</accession>
<protein>
    <submittedName>
        <fullName evidence="1">Mitochondrial enolase superfamily member 1</fullName>
    </submittedName>
</protein>
<dbReference type="Proteomes" id="UP001623348">
    <property type="component" value="Unassembled WGS sequence"/>
</dbReference>